<evidence type="ECO:0000256" key="13">
    <source>
        <dbReference type="RuleBase" id="RU000461"/>
    </source>
</evidence>
<keyword evidence="9 12" id="KW-0408">Iron</keyword>
<dbReference type="InterPro" id="IPR017972">
    <property type="entry name" value="Cyt_P450_CS"/>
</dbReference>
<keyword evidence="6 12" id="KW-0479">Metal-binding</keyword>
<keyword evidence="10 13" id="KW-0503">Monooxygenase</keyword>
<dbReference type="EMBL" id="GADI01003082">
    <property type="protein sequence ID" value="JAA70726.1"/>
    <property type="molecule type" value="mRNA"/>
</dbReference>
<feature type="binding site" description="axial binding residue" evidence="12">
    <location>
        <position position="452"/>
    </location>
    <ligand>
        <name>heme</name>
        <dbReference type="ChEBI" id="CHEBI:30413"/>
    </ligand>
    <ligandPart>
        <name>Fe</name>
        <dbReference type="ChEBI" id="CHEBI:18248"/>
    </ligandPart>
</feature>
<dbReference type="GO" id="GO:0008395">
    <property type="term" value="F:steroid hydroxylase activity"/>
    <property type="evidence" value="ECO:0007669"/>
    <property type="project" value="TreeGrafter"/>
</dbReference>
<evidence type="ECO:0000256" key="6">
    <source>
        <dbReference type="ARBA" id="ARBA00022723"/>
    </source>
</evidence>
<evidence type="ECO:0000256" key="7">
    <source>
        <dbReference type="ARBA" id="ARBA00022848"/>
    </source>
</evidence>
<keyword evidence="7" id="KW-0256">Endoplasmic reticulum</keyword>
<dbReference type="InterPro" id="IPR050705">
    <property type="entry name" value="Cytochrome_P450_3A"/>
</dbReference>
<dbReference type="PANTHER" id="PTHR24302">
    <property type="entry name" value="CYTOCHROME P450 FAMILY 3"/>
    <property type="match status" value="1"/>
</dbReference>
<dbReference type="Gene3D" id="1.10.630.10">
    <property type="entry name" value="Cytochrome P450"/>
    <property type="match status" value="1"/>
</dbReference>
<dbReference type="InterPro" id="IPR002401">
    <property type="entry name" value="Cyt_P450_E_grp-I"/>
</dbReference>
<name>A0A0K8RI37_IXORI</name>
<dbReference type="GO" id="GO:0005789">
    <property type="term" value="C:endoplasmic reticulum membrane"/>
    <property type="evidence" value="ECO:0007669"/>
    <property type="project" value="UniProtKB-SubCell"/>
</dbReference>
<dbReference type="SUPFAM" id="SSF48264">
    <property type="entry name" value="Cytochrome P450"/>
    <property type="match status" value="1"/>
</dbReference>
<dbReference type="PANTHER" id="PTHR24302:SF15">
    <property type="entry name" value="FATTY-ACID PEROXYGENASE"/>
    <property type="match status" value="1"/>
</dbReference>
<dbReference type="AlphaFoldDB" id="A0A0K8RI37"/>
<keyword evidence="7" id="KW-0492">Microsome</keyword>
<comment type="similarity">
    <text evidence="4 13">Belongs to the cytochrome P450 family.</text>
</comment>
<comment type="cofactor">
    <cofactor evidence="1 12">
        <name>heme</name>
        <dbReference type="ChEBI" id="CHEBI:30413"/>
    </cofactor>
</comment>
<keyword evidence="5 12" id="KW-0349">Heme</keyword>
<keyword evidence="14" id="KW-1133">Transmembrane helix</keyword>
<reference evidence="15" key="1">
    <citation type="submission" date="2012-12" db="EMBL/GenBank/DDBJ databases">
        <title>Identification and characterization of a phenylalanine ammonia-lyase gene family in Isatis indigotica Fort.</title>
        <authorList>
            <person name="Liu Q."/>
            <person name="Chen J."/>
            <person name="Zhou X."/>
            <person name="Di P."/>
            <person name="Xiao Y."/>
            <person name="Xuan H."/>
            <person name="Zhang L."/>
            <person name="Chen W."/>
        </authorList>
    </citation>
    <scope>NUCLEOTIDE SEQUENCE</scope>
    <source>
        <tissue evidence="15">Salivary gland</tissue>
    </source>
</reference>
<dbReference type="GO" id="GO:0016705">
    <property type="term" value="F:oxidoreductase activity, acting on paired donors, with incorporation or reduction of molecular oxygen"/>
    <property type="evidence" value="ECO:0007669"/>
    <property type="project" value="InterPro"/>
</dbReference>
<sequence>MYALAIVIILTAVLVIVLLRWRKKNFEYFRNLGISGPEPSILCGNLREYHRKGRQHALQEWCDKYGNIFGFYNGDVPTLVVKDLDFLDYVFVTNFKNFAERGITMRTDQVHSSLGLSMIHANESQWRLLRGCTSPEFSSCKLKRMMPFLTEQGDIFMEVLGKLADEGKEVPMLEAFQALSMDFFCRANFGIDSNFQHTTESLFYTKAENVIPGMMIGPFHAIAQCTTTLGLFMKPFFWINRILGSFTMNIFAEEMKKVVRLRTENPKLRRNDMLQNLFEAELHSKHFTKGGLQDVRRLSEEELVLLTTVLFLGGFQTTAVTLSFMSMLLAMHPEIQEKVRQEVKAAILSSGCLDYDTTIHKLKYTTQVMNETLRLYPPSLTFHTRTAKNSFEYKGITFKAGTCIMAPVMQLHRDPQYWTDPNKFDPDRFSPEKEGTYCKRAFQPFGVGPRCCVGYKLALLQVLYFTARMVQNFKMELGEAHKGAIEVHTIGMMASPGDGSWMKFTRI</sequence>
<evidence type="ECO:0000256" key="5">
    <source>
        <dbReference type="ARBA" id="ARBA00022617"/>
    </source>
</evidence>
<dbReference type="FunFam" id="1.10.630.10:FF:000182">
    <property type="entry name" value="Cytochrome P450 3A4"/>
    <property type="match status" value="1"/>
</dbReference>
<evidence type="ECO:0000256" key="4">
    <source>
        <dbReference type="ARBA" id="ARBA00010617"/>
    </source>
</evidence>
<protein>
    <submittedName>
        <fullName evidence="15">Putative cytochrome p450 cyp3/cyp5/cyp6/cyp9 subfamily</fullName>
    </submittedName>
</protein>
<evidence type="ECO:0000313" key="15">
    <source>
        <dbReference type="EMBL" id="JAA70726.1"/>
    </source>
</evidence>
<dbReference type="InterPro" id="IPR036396">
    <property type="entry name" value="Cyt_P450_sf"/>
</dbReference>
<evidence type="ECO:0000256" key="14">
    <source>
        <dbReference type="SAM" id="Phobius"/>
    </source>
</evidence>
<dbReference type="InterPro" id="IPR001128">
    <property type="entry name" value="Cyt_P450"/>
</dbReference>
<evidence type="ECO:0000256" key="12">
    <source>
        <dbReference type="PIRSR" id="PIRSR602401-1"/>
    </source>
</evidence>
<organism evidence="15">
    <name type="scientific">Ixodes ricinus</name>
    <name type="common">Common tick</name>
    <name type="synonym">Acarus ricinus</name>
    <dbReference type="NCBI Taxonomy" id="34613"/>
    <lineage>
        <taxon>Eukaryota</taxon>
        <taxon>Metazoa</taxon>
        <taxon>Ecdysozoa</taxon>
        <taxon>Arthropoda</taxon>
        <taxon>Chelicerata</taxon>
        <taxon>Arachnida</taxon>
        <taxon>Acari</taxon>
        <taxon>Parasitiformes</taxon>
        <taxon>Ixodida</taxon>
        <taxon>Ixodoidea</taxon>
        <taxon>Ixodidae</taxon>
        <taxon>Ixodinae</taxon>
        <taxon>Ixodes</taxon>
    </lineage>
</organism>
<evidence type="ECO:0000256" key="8">
    <source>
        <dbReference type="ARBA" id="ARBA00023002"/>
    </source>
</evidence>
<keyword evidence="14" id="KW-0812">Transmembrane</keyword>
<evidence type="ECO:0000256" key="11">
    <source>
        <dbReference type="ARBA" id="ARBA00043906"/>
    </source>
</evidence>
<evidence type="ECO:0000256" key="9">
    <source>
        <dbReference type="ARBA" id="ARBA00023004"/>
    </source>
</evidence>
<proteinExistence type="evidence at transcript level"/>
<evidence type="ECO:0000256" key="3">
    <source>
        <dbReference type="ARBA" id="ARBA00004406"/>
    </source>
</evidence>
<keyword evidence="8 13" id="KW-0560">Oxidoreductase</keyword>
<dbReference type="PRINTS" id="PR00385">
    <property type="entry name" value="P450"/>
</dbReference>
<evidence type="ECO:0000256" key="10">
    <source>
        <dbReference type="ARBA" id="ARBA00023033"/>
    </source>
</evidence>
<keyword evidence="14" id="KW-0472">Membrane</keyword>
<dbReference type="GO" id="GO:0020037">
    <property type="term" value="F:heme binding"/>
    <property type="evidence" value="ECO:0007669"/>
    <property type="project" value="InterPro"/>
</dbReference>
<evidence type="ECO:0000256" key="2">
    <source>
        <dbReference type="ARBA" id="ARBA00004174"/>
    </source>
</evidence>
<dbReference type="GO" id="GO:0005506">
    <property type="term" value="F:iron ion binding"/>
    <property type="evidence" value="ECO:0007669"/>
    <property type="project" value="InterPro"/>
</dbReference>
<evidence type="ECO:0000256" key="1">
    <source>
        <dbReference type="ARBA" id="ARBA00001971"/>
    </source>
</evidence>
<dbReference type="PRINTS" id="PR00463">
    <property type="entry name" value="EP450I"/>
</dbReference>
<dbReference type="Pfam" id="PF00067">
    <property type="entry name" value="p450"/>
    <property type="match status" value="1"/>
</dbReference>
<comment type="function">
    <text evidence="11">Cytochromes P450 are a group of heme-thiolate monooxygenases. They oxidize a variety of structurally unrelated compounds, including steroids, fatty acids, and xenobiotics.</text>
</comment>
<feature type="transmembrane region" description="Helical" evidence="14">
    <location>
        <begin position="303"/>
        <end position="330"/>
    </location>
</feature>
<accession>A0A0K8RI37</accession>
<comment type="subcellular location">
    <subcellularLocation>
        <location evidence="3">Endoplasmic reticulum membrane</location>
        <topology evidence="3">Peripheral membrane protein</topology>
    </subcellularLocation>
    <subcellularLocation>
        <location evidence="2">Microsome membrane</location>
        <topology evidence="2">Peripheral membrane protein</topology>
    </subcellularLocation>
</comment>
<dbReference type="PROSITE" id="PS00086">
    <property type="entry name" value="CYTOCHROME_P450"/>
    <property type="match status" value="1"/>
</dbReference>